<keyword evidence="5" id="KW-0472">Membrane</keyword>
<dbReference type="Proteomes" id="UP000321773">
    <property type="component" value="Unassembled WGS sequence"/>
</dbReference>
<accession>A0A1I6V2W4</accession>
<evidence type="ECO:0000256" key="1">
    <source>
        <dbReference type="ARBA" id="ARBA00006068"/>
    </source>
</evidence>
<evidence type="ECO:0000256" key="3">
    <source>
        <dbReference type="ARBA" id="ARBA00022968"/>
    </source>
</evidence>
<dbReference type="OrthoDB" id="27330at2"/>
<dbReference type="STRING" id="306541.SAMN05421668_1426"/>
<dbReference type="RefSeq" id="WP_089855668.1">
    <property type="nucleotide sequence ID" value="NZ_BJWJ01000052.1"/>
</dbReference>
<keyword evidence="4 5" id="KW-1133">Transmembrane helix</keyword>
<evidence type="ECO:0000259" key="6">
    <source>
        <dbReference type="Pfam" id="PF03816"/>
    </source>
</evidence>
<reference evidence="8 9" key="1">
    <citation type="submission" date="2016-10" db="EMBL/GenBank/DDBJ databases">
        <authorList>
            <person name="de Groot N.N."/>
        </authorList>
    </citation>
    <scope>NUCLEOTIDE SEQUENCE [LARGE SCALE GENOMIC DNA]</scope>
    <source>
        <strain evidence="8 9">DSM 17074</strain>
    </source>
</reference>
<keyword evidence="10" id="KW-1185">Reference proteome</keyword>
<evidence type="ECO:0000313" key="9">
    <source>
        <dbReference type="Proteomes" id="UP000199139"/>
    </source>
</evidence>
<evidence type="ECO:0000313" key="10">
    <source>
        <dbReference type="Proteomes" id="UP000321773"/>
    </source>
</evidence>
<dbReference type="PANTHER" id="PTHR33392">
    <property type="entry name" value="POLYISOPRENYL-TEICHOIC ACID--PEPTIDOGLYCAN TEICHOIC ACID TRANSFERASE TAGU"/>
    <property type="match status" value="1"/>
</dbReference>
<dbReference type="EMBL" id="FPAI01000042">
    <property type="protein sequence ID" value="SFT08015.1"/>
    <property type="molecule type" value="Genomic_DNA"/>
</dbReference>
<evidence type="ECO:0000256" key="2">
    <source>
        <dbReference type="ARBA" id="ARBA00022692"/>
    </source>
</evidence>
<keyword evidence="2 5" id="KW-0812">Transmembrane</keyword>
<feature type="transmembrane region" description="Helical" evidence="5">
    <location>
        <begin position="20"/>
        <end position="43"/>
    </location>
</feature>
<feature type="domain" description="Cell envelope-related transcriptional attenuator" evidence="6">
    <location>
        <begin position="99"/>
        <end position="245"/>
    </location>
</feature>
<comment type="similarity">
    <text evidence="1">Belongs to the LytR/CpsA/Psr (LCP) family.</text>
</comment>
<evidence type="ECO:0000256" key="5">
    <source>
        <dbReference type="SAM" id="Phobius"/>
    </source>
</evidence>
<gene>
    <name evidence="7" type="ORF">HMI01_27860</name>
    <name evidence="8" type="ORF">SAMN05421668_1426</name>
</gene>
<organism evidence="8 9">
    <name type="scientific">Halolactibacillus miurensis</name>
    <dbReference type="NCBI Taxonomy" id="306541"/>
    <lineage>
        <taxon>Bacteria</taxon>
        <taxon>Bacillati</taxon>
        <taxon>Bacillota</taxon>
        <taxon>Bacilli</taxon>
        <taxon>Bacillales</taxon>
        <taxon>Bacillaceae</taxon>
        <taxon>Halolactibacillus</taxon>
    </lineage>
</organism>
<sequence length="327" mass="36910">MYQNNEYSRLKKRKQKKRKLLIYIAIPILIFIGLGATYVGAVLNKAENVVSSSYEDDGREQGSELREEIPDPTKDNISILFVGIDQGGARQDPNTKGLSDALILATFNKQDHSVKMLSIPRDSYVYVPSEDTFTKITHAHAYDGVKGSIDTIEHLLDIPIDYYVRLNFDAFIDVIDALNGVKVNVPYEVYEMDSNDVEGAIHLTPGEQLLSGEEALAFARTRRKDSDLERVKRQQQLMSAILDRAISMNAALNITSLFDAVGDNMTTNLKWNEIKSLSSYALSGDLTIENLSLEGYDKWEDAYYFGLDEEHLEEVKMILKSHLDINE</sequence>
<dbReference type="NCBIfam" id="TIGR00350">
    <property type="entry name" value="lytR_cpsA_psr"/>
    <property type="match status" value="1"/>
</dbReference>
<proteinExistence type="inferred from homology"/>
<dbReference type="Pfam" id="PF03816">
    <property type="entry name" value="LytR_cpsA_psr"/>
    <property type="match status" value="1"/>
</dbReference>
<keyword evidence="3" id="KW-0735">Signal-anchor</keyword>
<dbReference type="AlphaFoldDB" id="A0A1I6V2W4"/>
<dbReference type="InterPro" id="IPR050922">
    <property type="entry name" value="LytR/CpsA/Psr_CW_biosynth"/>
</dbReference>
<evidence type="ECO:0000256" key="4">
    <source>
        <dbReference type="ARBA" id="ARBA00022989"/>
    </source>
</evidence>
<dbReference type="Proteomes" id="UP000199139">
    <property type="component" value="Unassembled WGS sequence"/>
</dbReference>
<evidence type="ECO:0000313" key="7">
    <source>
        <dbReference type="EMBL" id="GEM05798.1"/>
    </source>
</evidence>
<dbReference type="InterPro" id="IPR004474">
    <property type="entry name" value="LytR_CpsA_psr"/>
</dbReference>
<evidence type="ECO:0000313" key="8">
    <source>
        <dbReference type="EMBL" id="SFT08015.1"/>
    </source>
</evidence>
<name>A0A1I6V2W4_9BACI</name>
<dbReference type="Gene3D" id="3.40.630.190">
    <property type="entry name" value="LCP protein"/>
    <property type="match status" value="1"/>
</dbReference>
<protein>
    <submittedName>
        <fullName evidence="8">Cell envelope-related function transcriptional attenuator common domain-containing protein</fullName>
    </submittedName>
    <submittedName>
        <fullName evidence="7">LytR family transcriptional regulator</fullName>
    </submittedName>
</protein>
<dbReference type="EMBL" id="BJWJ01000052">
    <property type="protein sequence ID" value="GEM05798.1"/>
    <property type="molecule type" value="Genomic_DNA"/>
</dbReference>
<dbReference type="GO" id="GO:0071555">
    <property type="term" value="P:cell wall organization"/>
    <property type="evidence" value="ECO:0007669"/>
    <property type="project" value="UniProtKB-KW"/>
</dbReference>
<reference evidence="7 10" key="2">
    <citation type="submission" date="2019-07" db="EMBL/GenBank/DDBJ databases">
        <title>Whole genome shotgun sequence of Halolactibacillus miurensis NBRC 100873.</title>
        <authorList>
            <person name="Hosoyama A."/>
            <person name="Uohara A."/>
            <person name="Ohji S."/>
            <person name="Ichikawa N."/>
        </authorList>
    </citation>
    <scope>NUCLEOTIDE SEQUENCE [LARGE SCALE GENOMIC DNA]</scope>
    <source>
        <strain evidence="7 10">NBRC 100873</strain>
    </source>
</reference>
<dbReference type="PANTHER" id="PTHR33392:SF3">
    <property type="entry name" value="POLYISOPRENYL-TEICHOIC ACID--PEPTIDOGLYCAN TEICHOIC ACID TRANSFERASE TAGT"/>
    <property type="match status" value="1"/>
</dbReference>